<evidence type="ECO:0000313" key="12">
    <source>
        <dbReference type="EMBL" id="MBB4660989.1"/>
    </source>
</evidence>
<dbReference type="SUPFAM" id="SSF101801">
    <property type="entry name" value="Surface presentation of antigens (SPOA)"/>
    <property type="match status" value="1"/>
</dbReference>
<keyword evidence="9" id="KW-0975">Bacterial flagellum</keyword>
<evidence type="ECO:0000256" key="2">
    <source>
        <dbReference type="ARBA" id="ARBA00004202"/>
    </source>
</evidence>
<organism evidence="12 13">
    <name type="scientific">Conexibacter arvalis</name>
    <dbReference type="NCBI Taxonomy" id="912552"/>
    <lineage>
        <taxon>Bacteria</taxon>
        <taxon>Bacillati</taxon>
        <taxon>Actinomycetota</taxon>
        <taxon>Thermoleophilia</taxon>
        <taxon>Solirubrobacterales</taxon>
        <taxon>Conexibacteraceae</taxon>
        <taxon>Conexibacter</taxon>
    </lineage>
</organism>
<feature type="region of interest" description="Disordered" evidence="10">
    <location>
        <begin position="301"/>
        <end position="343"/>
    </location>
</feature>
<comment type="similarity">
    <text evidence="3">Belongs to the FliM family.</text>
</comment>
<keyword evidence="12" id="KW-0282">Flagellum</keyword>
<protein>
    <recommendedName>
        <fullName evidence="4">Flagellar motor switch protein FliM</fullName>
    </recommendedName>
</protein>
<evidence type="ECO:0000256" key="1">
    <source>
        <dbReference type="ARBA" id="ARBA00004117"/>
    </source>
</evidence>
<dbReference type="GO" id="GO:0050918">
    <property type="term" value="P:positive chemotaxis"/>
    <property type="evidence" value="ECO:0007669"/>
    <property type="project" value="TreeGrafter"/>
</dbReference>
<dbReference type="InterPro" id="IPR001689">
    <property type="entry name" value="Flag_FliM"/>
</dbReference>
<evidence type="ECO:0000256" key="5">
    <source>
        <dbReference type="ARBA" id="ARBA00022475"/>
    </source>
</evidence>
<dbReference type="GO" id="GO:0005886">
    <property type="term" value="C:plasma membrane"/>
    <property type="evidence" value="ECO:0007669"/>
    <property type="project" value="UniProtKB-SubCell"/>
</dbReference>
<gene>
    <name evidence="12" type="ORF">BDZ31_000562</name>
</gene>
<dbReference type="PANTHER" id="PTHR30034:SF6">
    <property type="entry name" value="YOP PROTEINS TRANSLOCATION PROTEIN Q"/>
    <property type="match status" value="1"/>
</dbReference>
<dbReference type="GO" id="GO:0071978">
    <property type="term" value="P:bacterial-type flagellum-dependent swarming motility"/>
    <property type="evidence" value="ECO:0007669"/>
    <property type="project" value="TreeGrafter"/>
</dbReference>
<evidence type="ECO:0000256" key="9">
    <source>
        <dbReference type="ARBA" id="ARBA00023143"/>
    </source>
</evidence>
<keyword evidence="8" id="KW-0472">Membrane</keyword>
<keyword evidence="6" id="KW-0145">Chemotaxis</keyword>
<sequence>MSEILTNDQIAALVEAAKQGDLPDDSAAGRRGRRLKTVDFARPTKFTSEQERRIVRTLDMFCQTAAARLTAELRVPLELEVINTTQLTWSAAQQQLPPASLGAPLDVQPHDTRMLMTAELPFMLMAIEYLLGGAPERPPRVRKLSEIDWVLSRRLFETLTTQLSIVWQDLAGQSLTAQEIDSHVEGMQIAAISEPTLTVTLESRINRHSSTLALLIPWAAIDKVADQIAGRDTRARAADPRSAALLEAALASASVTMRAQVGEVELAIDDVLGLAPGDLVKLGMQASDGVVLYAEDVPVHHAQPGRSGARRAVQITGDPAAAGAGSPGEQPSAAPAPDGGTFR</sequence>
<comment type="caution">
    <text evidence="12">The sequence shown here is derived from an EMBL/GenBank/DDBJ whole genome shotgun (WGS) entry which is preliminary data.</text>
</comment>
<keyword evidence="5" id="KW-1003">Cell membrane</keyword>
<keyword evidence="12" id="KW-0969">Cilium</keyword>
<dbReference type="PANTHER" id="PTHR30034">
    <property type="entry name" value="FLAGELLAR MOTOR SWITCH PROTEIN FLIM"/>
    <property type="match status" value="1"/>
</dbReference>
<evidence type="ECO:0000256" key="4">
    <source>
        <dbReference type="ARBA" id="ARBA00021898"/>
    </source>
</evidence>
<keyword evidence="12" id="KW-0966">Cell projection</keyword>
<feature type="domain" description="Flagellar motor switch protein FliN-like C-terminal" evidence="11">
    <location>
        <begin position="250"/>
        <end position="316"/>
    </location>
</feature>
<feature type="compositionally biased region" description="Low complexity" evidence="10">
    <location>
        <begin position="319"/>
        <end position="337"/>
    </location>
</feature>
<dbReference type="EMBL" id="JACHNU010000001">
    <property type="protein sequence ID" value="MBB4660989.1"/>
    <property type="molecule type" value="Genomic_DNA"/>
</dbReference>
<dbReference type="Gene3D" id="2.30.330.10">
    <property type="entry name" value="SpoA-like"/>
    <property type="match status" value="1"/>
</dbReference>
<dbReference type="GO" id="GO:0003774">
    <property type="term" value="F:cytoskeletal motor activity"/>
    <property type="evidence" value="ECO:0007669"/>
    <property type="project" value="InterPro"/>
</dbReference>
<evidence type="ECO:0000256" key="6">
    <source>
        <dbReference type="ARBA" id="ARBA00022500"/>
    </source>
</evidence>
<evidence type="ECO:0000256" key="7">
    <source>
        <dbReference type="ARBA" id="ARBA00022779"/>
    </source>
</evidence>
<dbReference type="InterPro" id="IPR028976">
    <property type="entry name" value="CheC-like_sf"/>
</dbReference>
<dbReference type="Proteomes" id="UP000585272">
    <property type="component" value="Unassembled WGS sequence"/>
</dbReference>
<keyword evidence="7" id="KW-0283">Flagellar rotation</keyword>
<dbReference type="InterPro" id="IPR036429">
    <property type="entry name" value="SpoA-like_sf"/>
</dbReference>
<dbReference type="AlphaFoldDB" id="A0A840I7W5"/>
<dbReference type="Pfam" id="PF02154">
    <property type="entry name" value="FliM"/>
    <property type="match status" value="1"/>
</dbReference>
<evidence type="ECO:0000256" key="10">
    <source>
        <dbReference type="SAM" id="MobiDB-lite"/>
    </source>
</evidence>
<dbReference type="GO" id="GO:0009425">
    <property type="term" value="C:bacterial-type flagellum basal body"/>
    <property type="evidence" value="ECO:0007669"/>
    <property type="project" value="UniProtKB-SubCell"/>
</dbReference>
<dbReference type="RefSeq" id="WP_183338766.1">
    <property type="nucleotide sequence ID" value="NZ_JACHNU010000001.1"/>
</dbReference>
<name>A0A840I7W5_9ACTN</name>
<accession>A0A840I7W5</accession>
<dbReference type="CDD" id="cd17908">
    <property type="entry name" value="FliM"/>
    <property type="match status" value="1"/>
</dbReference>
<reference evidence="12 13" key="1">
    <citation type="submission" date="2020-08" db="EMBL/GenBank/DDBJ databases">
        <title>Genomic Encyclopedia of Archaeal and Bacterial Type Strains, Phase II (KMG-II): from individual species to whole genera.</title>
        <authorList>
            <person name="Goeker M."/>
        </authorList>
    </citation>
    <scope>NUCLEOTIDE SEQUENCE [LARGE SCALE GENOMIC DNA]</scope>
    <source>
        <strain evidence="12 13">DSM 23288</strain>
    </source>
</reference>
<proteinExistence type="inferred from homology"/>
<dbReference type="Gene3D" id="3.40.1550.10">
    <property type="entry name" value="CheC-like"/>
    <property type="match status" value="1"/>
</dbReference>
<dbReference type="Pfam" id="PF01052">
    <property type="entry name" value="FliMN_C"/>
    <property type="match status" value="1"/>
</dbReference>
<evidence type="ECO:0000256" key="3">
    <source>
        <dbReference type="ARBA" id="ARBA00011049"/>
    </source>
</evidence>
<comment type="subcellular location">
    <subcellularLocation>
        <location evidence="1">Bacterial flagellum basal body</location>
    </subcellularLocation>
    <subcellularLocation>
        <location evidence="2">Cell membrane</location>
        <topology evidence="2">Peripheral membrane protein</topology>
    </subcellularLocation>
</comment>
<dbReference type="InterPro" id="IPR001543">
    <property type="entry name" value="FliN-like_C"/>
</dbReference>
<keyword evidence="13" id="KW-1185">Reference proteome</keyword>
<evidence type="ECO:0000256" key="8">
    <source>
        <dbReference type="ARBA" id="ARBA00023136"/>
    </source>
</evidence>
<evidence type="ECO:0000259" key="11">
    <source>
        <dbReference type="Pfam" id="PF01052"/>
    </source>
</evidence>
<evidence type="ECO:0000313" key="13">
    <source>
        <dbReference type="Proteomes" id="UP000585272"/>
    </source>
</evidence>